<dbReference type="AlphaFoldDB" id="A0A9P9FUW1"/>
<comment type="caution">
    <text evidence="1">The sequence shown here is derived from an EMBL/GenBank/DDBJ whole genome shotgun (WGS) entry which is preliminary data.</text>
</comment>
<name>A0A9P9FUW1_9HYPO</name>
<evidence type="ECO:0000313" key="2">
    <source>
        <dbReference type="Proteomes" id="UP000738349"/>
    </source>
</evidence>
<dbReference type="Proteomes" id="UP000738349">
    <property type="component" value="Unassembled WGS sequence"/>
</dbReference>
<accession>A0A9P9FUW1</accession>
<keyword evidence="2" id="KW-1185">Reference proteome</keyword>
<gene>
    <name evidence="1" type="ORF">EDB81DRAFT_48694</name>
</gene>
<evidence type="ECO:0000313" key="1">
    <source>
        <dbReference type="EMBL" id="KAH7176692.1"/>
    </source>
</evidence>
<reference evidence="1" key="1">
    <citation type="journal article" date="2021" name="Nat. Commun.">
        <title>Genetic determinants of endophytism in the Arabidopsis root mycobiome.</title>
        <authorList>
            <person name="Mesny F."/>
            <person name="Miyauchi S."/>
            <person name="Thiergart T."/>
            <person name="Pickel B."/>
            <person name="Atanasova L."/>
            <person name="Karlsson M."/>
            <person name="Huettel B."/>
            <person name="Barry K.W."/>
            <person name="Haridas S."/>
            <person name="Chen C."/>
            <person name="Bauer D."/>
            <person name="Andreopoulos W."/>
            <person name="Pangilinan J."/>
            <person name="LaButti K."/>
            <person name="Riley R."/>
            <person name="Lipzen A."/>
            <person name="Clum A."/>
            <person name="Drula E."/>
            <person name="Henrissat B."/>
            <person name="Kohler A."/>
            <person name="Grigoriev I.V."/>
            <person name="Martin F.M."/>
            <person name="Hacquard S."/>
        </authorList>
    </citation>
    <scope>NUCLEOTIDE SEQUENCE</scope>
    <source>
        <strain evidence="1">MPI-CAGE-AT-0147</strain>
    </source>
</reference>
<proteinExistence type="predicted"/>
<dbReference type="OrthoDB" id="5150816at2759"/>
<protein>
    <submittedName>
        <fullName evidence="1">Uncharacterized protein</fullName>
    </submittedName>
</protein>
<dbReference type="EMBL" id="JAGMUV010000001">
    <property type="protein sequence ID" value="KAH7176692.1"/>
    <property type="molecule type" value="Genomic_DNA"/>
</dbReference>
<organism evidence="1 2">
    <name type="scientific">Dactylonectria macrodidyma</name>
    <dbReference type="NCBI Taxonomy" id="307937"/>
    <lineage>
        <taxon>Eukaryota</taxon>
        <taxon>Fungi</taxon>
        <taxon>Dikarya</taxon>
        <taxon>Ascomycota</taxon>
        <taxon>Pezizomycotina</taxon>
        <taxon>Sordariomycetes</taxon>
        <taxon>Hypocreomycetidae</taxon>
        <taxon>Hypocreales</taxon>
        <taxon>Nectriaceae</taxon>
        <taxon>Dactylonectria</taxon>
    </lineage>
</organism>
<sequence>MPWSALTRLVAGDTRSVPPPANLRRLTVPLLLRCILCQKDLPWHASWPHYASPRSQDWEFDAVAFLNLATDASLPPQVYYHRLDRADVCSYANVNLPLYVDGEIIRSVCSSSMRTRVFEGDSTMPMVFVHVGCWKVVRQHHIHVSPRMLYKLGQQTMRIPSFKFDEDVDTPLHFAPFASPTTAKTNLSQLFFRCSQLPVELQQEIWNHLRNCLTRSLLEASNTATSYLHLLDRASISYRPSRKSLLMDGCENENTAWLCGSVTPMFGKELLDTLQILDHKPPGGPASVAVPIRLDAIRGINFKLKPHGISAIRLCYEDGTASPWLGDSSSGWHGMAQGYDPRLLRATHDDLKILRVDFGESSDLQHPKWLSRTLWDVDPQLDGDEALYMANTTEDPEQFPHYQGWRVVRYLSLERKGTYATSITVSFTRRGINDVTVSGKPALEVGSSAGIVKHFHIRPGEYISFVAFVTKTFSRSVVDLPVGVFFLIKTNMGRSSFFGPSSMMTDPEACWTWVTPNMSGKVTGLAFMSSMTTSMLGDGRKQIVSVGATVRACNSAVAPVPTLAEPVFVLPSPHPYYRLNYVSASDFSNVQSLQVQAIDDHCVGMCIYHFDGLIEILGEWDPSKSYTLSEIYHSADGPLETISFDLQYGDIVSAELTKVSVNLPSTSRSDLLTWRISPNKLYAWITSLHGIDFAECRLGTVTLTPSGHYQAQRFMLS</sequence>